<dbReference type="InterPro" id="IPR036770">
    <property type="entry name" value="Ankyrin_rpt-contain_sf"/>
</dbReference>
<protein>
    <submittedName>
        <fullName evidence="6">Uncharacterized protein</fullName>
    </submittedName>
</protein>
<dbReference type="GO" id="GO:0004842">
    <property type="term" value="F:ubiquitin-protein transferase activity"/>
    <property type="evidence" value="ECO:0007669"/>
    <property type="project" value="TreeGrafter"/>
</dbReference>
<dbReference type="PROSITE" id="PS50297">
    <property type="entry name" value="ANK_REP_REGION"/>
    <property type="match status" value="1"/>
</dbReference>
<dbReference type="Proteomes" id="UP000663834">
    <property type="component" value="Unassembled WGS sequence"/>
</dbReference>
<dbReference type="GO" id="GO:0031436">
    <property type="term" value="C:BRCA1-BARD1 complex"/>
    <property type="evidence" value="ECO:0007669"/>
    <property type="project" value="TreeGrafter"/>
</dbReference>
<dbReference type="Pfam" id="PF12796">
    <property type="entry name" value="Ank_2"/>
    <property type="match status" value="1"/>
</dbReference>
<sequence>MGNIFANVETPQWLKKLNAYVFYRRNKSQSNVSSQPDHAERVSEEIPTIINDSTQNSKTVTESLKPMSSTTTTTSPPKCSDFYIACRDNNQGKVKELLETMTPDEVDRLEPNGSTALHAACFYGHYHIVELLLKKGADRAVQNRHQCIPFDEAKNDDIKELFLRIPNSNRLVVQTGAIEWTLIDEEAVEKAKEERNMIKYLYEEKVKASSIDVMFQRIEKNYVNKILNTIGGIEIIRRFFQKAIEEKDPKWLITAYTAETDYYRVLNTEIACGSSICQNERRYIIALISHHDSLEQYTFIGNSYRVMHISNHDLKRYQVGNLTMTKSFVSSSIDRNIIELLSWRQESRRLPIEATQRQTIDGQQIKSWVVCKYHIKHHRTALHIENISQYAHEGEILIMPYSVFKVKKIDTNVKLSFLQNVSQVTEIHLEECDEYS</sequence>
<dbReference type="EMBL" id="CAJNOV010001699">
    <property type="protein sequence ID" value="CAF1075432.1"/>
    <property type="molecule type" value="Genomic_DNA"/>
</dbReference>
<feature type="compositionally biased region" description="Polar residues" evidence="4">
    <location>
        <begin position="50"/>
        <end position="62"/>
    </location>
</feature>
<feature type="region of interest" description="Disordered" evidence="4">
    <location>
        <begin position="29"/>
        <end position="73"/>
    </location>
</feature>
<accession>A0A815GKH5</accession>
<dbReference type="Proteomes" id="UP000663855">
    <property type="component" value="Unassembled WGS sequence"/>
</dbReference>
<organism evidence="6 9">
    <name type="scientific">Rotaria magnacalcarata</name>
    <dbReference type="NCBI Taxonomy" id="392030"/>
    <lineage>
        <taxon>Eukaryota</taxon>
        <taxon>Metazoa</taxon>
        <taxon>Spiralia</taxon>
        <taxon>Gnathifera</taxon>
        <taxon>Rotifera</taxon>
        <taxon>Eurotatoria</taxon>
        <taxon>Bdelloidea</taxon>
        <taxon>Philodinida</taxon>
        <taxon>Philodinidae</taxon>
        <taxon>Rotaria</taxon>
    </lineage>
</organism>
<dbReference type="EMBL" id="CAJOBH010006968">
    <property type="protein sequence ID" value="CAF4071258.1"/>
    <property type="molecule type" value="Genomic_DNA"/>
</dbReference>
<dbReference type="GO" id="GO:0070531">
    <property type="term" value="C:BRCA1-A complex"/>
    <property type="evidence" value="ECO:0007669"/>
    <property type="project" value="TreeGrafter"/>
</dbReference>
<evidence type="ECO:0000256" key="2">
    <source>
        <dbReference type="ARBA" id="ARBA00023043"/>
    </source>
</evidence>
<evidence type="ECO:0000313" key="7">
    <source>
        <dbReference type="EMBL" id="CAF3949557.1"/>
    </source>
</evidence>
<dbReference type="Gene3D" id="1.25.40.20">
    <property type="entry name" value="Ankyrin repeat-containing domain"/>
    <property type="match status" value="1"/>
</dbReference>
<evidence type="ECO:0000256" key="3">
    <source>
        <dbReference type="PROSITE-ProRule" id="PRU00023"/>
    </source>
</evidence>
<evidence type="ECO:0000313" key="6">
    <source>
        <dbReference type="EMBL" id="CAF1340051.1"/>
    </source>
</evidence>
<reference evidence="6" key="1">
    <citation type="submission" date="2021-02" db="EMBL/GenBank/DDBJ databases">
        <authorList>
            <person name="Nowell W R."/>
        </authorList>
    </citation>
    <scope>NUCLEOTIDE SEQUENCE</scope>
</reference>
<dbReference type="SUPFAM" id="SSF56399">
    <property type="entry name" value="ADP-ribosylation"/>
    <property type="match status" value="1"/>
</dbReference>
<dbReference type="PROSITE" id="PS50088">
    <property type="entry name" value="ANK_REPEAT"/>
    <property type="match status" value="1"/>
</dbReference>
<gene>
    <name evidence="8" type="ORF">BYL167_LOCUS17532</name>
    <name evidence="5" type="ORF">CJN711_LOCUS5935</name>
    <name evidence="7" type="ORF">GIL414_LOCUS9019</name>
    <name evidence="6" type="ORF">KQP761_LOCUS6692</name>
</gene>
<keyword evidence="2 3" id="KW-0040">ANK repeat</keyword>
<dbReference type="EMBL" id="CAJNOW010002065">
    <property type="protein sequence ID" value="CAF1340051.1"/>
    <property type="molecule type" value="Genomic_DNA"/>
</dbReference>
<name>A0A815GKH5_9BILA</name>
<evidence type="ECO:0000256" key="4">
    <source>
        <dbReference type="SAM" id="MobiDB-lite"/>
    </source>
</evidence>
<evidence type="ECO:0000313" key="5">
    <source>
        <dbReference type="EMBL" id="CAF1075432.1"/>
    </source>
</evidence>
<dbReference type="SMART" id="SM00248">
    <property type="entry name" value="ANK"/>
    <property type="match status" value="2"/>
</dbReference>
<dbReference type="AlphaFoldDB" id="A0A815GKH5"/>
<proteinExistence type="predicted"/>
<dbReference type="SUPFAM" id="SSF48403">
    <property type="entry name" value="Ankyrin repeat"/>
    <property type="match status" value="1"/>
</dbReference>
<evidence type="ECO:0000313" key="9">
    <source>
        <dbReference type="Proteomes" id="UP000663834"/>
    </source>
</evidence>
<evidence type="ECO:0000313" key="8">
    <source>
        <dbReference type="EMBL" id="CAF4071258.1"/>
    </source>
</evidence>
<dbReference type="EMBL" id="CAJOBJ010003007">
    <property type="protein sequence ID" value="CAF3949557.1"/>
    <property type="molecule type" value="Genomic_DNA"/>
</dbReference>
<dbReference type="PANTHER" id="PTHR24171:SF8">
    <property type="entry name" value="BRCA1-ASSOCIATED RING DOMAIN PROTEIN 1"/>
    <property type="match status" value="1"/>
</dbReference>
<keyword evidence="1" id="KW-0677">Repeat</keyword>
<evidence type="ECO:0000256" key="1">
    <source>
        <dbReference type="ARBA" id="ARBA00022737"/>
    </source>
</evidence>
<dbReference type="Proteomes" id="UP000681967">
    <property type="component" value="Unassembled WGS sequence"/>
</dbReference>
<dbReference type="InterPro" id="IPR002110">
    <property type="entry name" value="Ankyrin_rpt"/>
</dbReference>
<dbReference type="Gene3D" id="3.90.176.10">
    <property type="entry name" value="Toxin ADP-ribosyltransferase, Chain A, domain 1"/>
    <property type="match status" value="1"/>
</dbReference>
<comment type="caution">
    <text evidence="6">The sequence shown here is derived from an EMBL/GenBank/DDBJ whole genome shotgun (WGS) entry which is preliminary data.</text>
</comment>
<feature type="repeat" description="ANK" evidence="3">
    <location>
        <begin position="112"/>
        <end position="144"/>
    </location>
</feature>
<dbReference type="GO" id="GO:0085020">
    <property type="term" value="P:protein K6-linked ubiquitination"/>
    <property type="evidence" value="ECO:0007669"/>
    <property type="project" value="TreeGrafter"/>
</dbReference>
<dbReference type="PANTHER" id="PTHR24171">
    <property type="entry name" value="ANKYRIN REPEAT DOMAIN-CONTAINING PROTEIN 39-RELATED"/>
    <property type="match status" value="1"/>
</dbReference>
<dbReference type="OrthoDB" id="3666223at2759"/>
<dbReference type="Proteomes" id="UP000681720">
    <property type="component" value="Unassembled WGS sequence"/>
</dbReference>